<evidence type="ECO:0000256" key="3">
    <source>
        <dbReference type="ARBA" id="ARBA00011209"/>
    </source>
</evidence>
<dbReference type="SUPFAM" id="SSF50249">
    <property type="entry name" value="Nucleic acid-binding proteins"/>
    <property type="match status" value="1"/>
</dbReference>
<name>A0A3M8TSL3_PSEPU</name>
<dbReference type="InterPro" id="IPR005146">
    <property type="entry name" value="B3/B4_tRNA-bd"/>
</dbReference>
<dbReference type="Pfam" id="PF03484">
    <property type="entry name" value="B5"/>
    <property type="match status" value="1"/>
</dbReference>
<evidence type="ECO:0000256" key="13">
    <source>
        <dbReference type="ARBA" id="ARBA00023146"/>
    </source>
</evidence>
<comment type="catalytic activity">
    <reaction evidence="14 15">
        <text>tRNA(Phe) + L-phenylalanine + ATP = L-phenylalanyl-tRNA(Phe) + AMP + diphosphate + H(+)</text>
        <dbReference type="Rhea" id="RHEA:19413"/>
        <dbReference type="Rhea" id="RHEA-COMP:9668"/>
        <dbReference type="Rhea" id="RHEA-COMP:9699"/>
        <dbReference type="ChEBI" id="CHEBI:15378"/>
        <dbReference type="ChEBI" id="CHEBI:30616"/>
        <dbReference type="ChEBI" id="CHEBI:33019"/>
        <dbReference type="ChEBI" id="CHEBI:58095"/>
        <dbReference type="ChEBI" id="CHEBI:78442"/>
        <dbReference type="ChEBI" id="CHEBI:78531"/>
        <dbReference type="ChEBI" id="CHEBI:456215"/>
        <dbReference type="EC" id="6.1.1.20"/>
    </reaction>
</comment>
<dbReference type="InterPro" id="IPR002547">
    <property type="entry name" value="tRNA-bd_dom"/>
</dbReference>
<dbReference type="Pfam" id="PF17759">
    <property type="entry name" value="tRNA_synthFbeta"/>
    <property type="match status" value="1"/>
</dbReference>
<evidence type="ECO:0000256" key="14">
    <source>
        <dbReference type="ARBA" id="ARBA00049255"/>
    </source>
</evidence>
<dbReference type="SMART" id="SM00896">
    <property type="entry name" value="FDX-ACB"/>
    <property type="match status" value="1"/>
</dbReference>
<dbReference type="NCBIfam" id="NF045760">
    <property type="entry name" value="YtpR"/>
    <property type="match status" value="1"/>
</dbReference>
<comment type="caution">
    <text evidence="20">The sequence shown here is derived from an EMBL/GenBank/DDBJ whole genome shotgun (WGS) entry which is preliminary data.</text>
</comment>
<feature type="binding site" evidence="15">
    <location>
        <position position="465"/>
    </location>
    <ligand>
        <name>Mg(2+)</name>
        <dbReference type="ChEBI" id="CHEBI:18420"/>
        <note>shared with alpha subunit</note>
    </ligand>
</feature>
<dbReference type="FunFam" id="3.30.56.10:FF:000002">
    <property type="entry name" value="Phenylalanine--tRNA ligase beta subunit"/>
    <property type="match status" value="1"/>
</dbReference>
<comment type="subcellular location">
    <subcellularLocation>
        <location evidence="1 15">Cytoplasm</location>
    </subcellularLocation>
</comment>
<dbReference type="InterPro" id="IPR045864">
    <property type="entry name" value="aa-tRNA-synth_II/BPL/LPL"/>
</dbReference>
<dbReference type="GO" id="GO:0004826">
    <property type="term" value="F:phenylalanine-tRNA ligase activity"/>
    <property type="evidence" value="ECO:0007669"/>
    <property type="project" value="UniProtKB-UniRule"/>
</dbReference>
<keyword evidence="8 15" id="KW-0547">Nucleotide-binding</keyword>
<dbReference type="InterPro" id="IPR005121">
    <property type="entry name" value="Fdx_antiC-bd"/>
</dbReference>
<gene>
    <name evidence="15" type="primary">pheT</name>
    <name evidence="20" type="ORF">EFK07_00055</name>
</gene>
<keyword evidence="13 15" id="KW-0030">Aminoacyl-tRNA synthetase</keyword>
<dbReference type="InterPro" id="IPR005147">
    <property type="entry name" value="tRNA_synthase_B5-dom"/>
</dbReference>
<dbReference type="FunFam" id="2.40.50.140:FF:000045">
    <property type="entry name" value="Phenylalanine--tRNA ligase beta subunit"/>
    <property type="match status" value="1"/>
</dbReference>
<evidence type="ECO:0000259" key="19">
    <source>
        <dbReference type="PROSITE" id="PS51483"/>
    </source>
</evidence>
<dbReference type="Gene3D" id="3.30.930.10">
    <property type="entry name" value="Bira Bifunctional Protein, Domain 2"/>
    <property type="match status" value="1"/>
</dbReference>
<dbReference type="GO" id="GO:0000287">
    <property type="term" value="F:magnesium ion binding"/>
    <property type="evidence" value="ECO:0007669"/>
    <property type="project" value="UniProtKB-UniRule"/>
</dbReference>
<dbReference type="GO" id="GO:0005524">
    <property type="term" value="F:ATP binding"/>
    <property type="evidence" value="ECO:0007669"/>
    <property type="project" value="UniProtKB-UniRule"/>
</dbReference>
<evidence type="ECO:0000256" key="1">
    <source>
        <dbReference type="ARBA" id="ARBA00004496"/>
    </source>
</evidence>
<dbReference type="GO" id="GO:0006432">
    <property type="term" value="P:phenylalanyl-tRNA aminoacylation"/>
    <property type="evidence" value="ECO:0007669"/>
    <property type="project" value="UniProtKB-UniRule"/>
</dbReference>
<feature type="binding site" evidence="15">
    <location>
        <position position="455"/>
    </location>
    <ligand>
        <name>Mg(2+)</name>
        <dbReference type="ChEBI" id="CHEBI:18420"/>
        <note>shared with alpha subunit</note>
    </ligand>
</feature>
<dbReference type="PROSITE" id="PS51447">
    <property type="entry name" value="FDX_ACB"/>
    <property type="match status" value="1"/>
</dbReference>
<feature type="domain" description="FDX-ACB" evidence="18">
    <location>
        <begin position="699"/>
        <end position="792"/>
    </location>
</feature>
<accession>A0A3M8TSL3</accession>
<dbReference type="InterPro" id="IPR045060">
    <property type="entry name" value="Phe-tRNA-ligase_IIc_bsu"/>
</dbReference>
<evidence type="ECO:0000256" key="15">
    <source>
        <dbReference type="HAMAP-Rule" id="MF_00283"/>
    </source>
</evidence>
<dbReference type="PANTHER" id="PTHR10947">
    <property type="entry name" value="PHENYLALANYL-TRNA SYNTHETASE BETA CHAIN AND LEUCINE-RICH REPEAT-CONTAINING PROTEIN 47"/>
    <property type="match status" value="1"/>
</dbReference>
<dbReference type="FunFam" id="3.30.70.380:FF:000001">
    <property type="entry name" value="Phenylalanine--tRNA ligase beta subunit"/>
    <property type="match status" value="1"/>
</dbReference>
<dbReference type="FunFam" id="3.30.930.10:FF:000022">
    <property type="entry name" value="Phenylalanine--tRNA ligase beta subunit"/>
    <property type="match status" value="1"/>
</dbReference>
<dbReference type="Pfam" id="PF01588">
    <property type="entry name" value="tRNA_bind"/>
    <property type="match status" value="1"/>
</dbReference>
<keyword evidence="9 15" id="KW-0067">ATP-binding</keyword>
<feature type="domain" description="TRNA-binding" evidence="17">
    <location>
        <begin position="39"/>
        <end position="147"/>
    </location>
</feature>
<protein>
    <recommendedName>
        <fullName evidence="15">Phenylalanine--tRNA ligase beta subunit</fullName>
        <ecNumber evidence="15">6.1.1.20</ecNumber>
    </recommendedName>
    <alternativeName>
        <fullName evidence="15">Phenylalanyl-tRNA synthetase beta subunit</fullName>
        <shortName evidence="15">PheRS</shortName>
    </alternativeName>
</protein>
<dbReference type="RefSeq" id="WP_061302661.1">
    <property type="nucleotide sequence ID" value="NZ_RJAI01000001.1"/>
</dbReference>
<dbReference type="InterPro" id="IPR004532">
    <property type="entry name" value="Phe-tRNA-ligase_IIc_bsu_bact"/>
</dbReference>
<sequence>MKFSEQWLRGWVNPQVSRDELVARLSMAGLEVDSVTPAAGQFSGIVVGEILATEQHPDADKLRVCQVSNGQETFQVVCGAPNARPGIKIPFAMIGAELPGDFKIKKAKLRGVESFGMLCSAAELQISEENDGLLELAADAPVGEDIRQYLSLDDASIEIGLTPNRGDCLSIAGLARDVSALYDTPVTRPVVPAVPAAHDEVRPVEVSAPAACPRYLGRVIRNVDLSKPTPLWMVERLRRSDVRSIDAAVDITNYVMLELGQPMHAFDLAEINGGIRVRMAEEGEKLVLLDGQEVALRADTLVIADHTRALAIAGVMGGEHSGVNTEKTRDLFLESAFFEPISVAGKARSYGLHTDASHRYERGVDSQLAREAMERATQLLLDIVGGEAGPVVEAVSEQHLPQVAPVTLRAERITQMLGMEMDPAQVEQLLNALELTTTKNGEGQWTVNVPSHRFDISLEVDLIEELARLYGYNNLPVRYPQARLAPQGKPETRGDLPTLRRLLVARGYQEAITYSFIDPKLFELFSPGVEPLLLANPISSDMAAMRASLWPGLVKALQHNLNRQQDRVRLFESGLRFVGQLGDLKQQPMIAGVVTGSRLPEGWANGRDGVDFFDVKADVEALLGYSGALSDFTFSAGKHPALHPGQTAAIERDGKLVGYLGAIHPELAKALDLDRPVFLFELVLGDVVEGRLPKFSELSKFPETRRDLALIAGRDVASSSVLEVIRDNAGEWLTDLRLFDVYQGKGIDPDRKSLAVGLTWQHPSRTLNDDEVNAALQNILTSLEQRLNTTLRK</sequence>
<dbReference type="GO" id="GO:0009328">
    <property type="term" value="C:phenylalanine-tRNA ligase complex"/>
    <property type="evidence" value="ECO:0007669"/>
    <property type="project" value="TreeGrafter"/>
</dbReference>
<dbReference type="HAMAP" id="MF_00283">
    <property type="entry name" value="Phe_tRNA_synth_beta1"/>
    <property type="match status" value="1"/>
</dbReference>
<dbReference type="SUPFAM" id="SSF46955">
    <property type="entry name" value="Putative DNA-binding domain"/>
    <property type="match status" value="1"/>
</dbReference>
<dbReference type="NCBIfam" id="TIGR00472">
    <property type="entry name" value="pheT_bact"/>
    <property type="match status" value="1"/>
</dbReference>
<comment type="cofactor">
    <cofactor evidence="15">
        <name>Mg(2+)</name>
        <dbReference type="ChEBI" id="CHEBI:18420"/>
    </cofactor>
    <text evidence="15">Binds 2 magnesium ions per tetramer.</text>
</comment>
<dbReference type="SUPFAM" id="SSF54991">
    <property type="entry name" value="Anticodon-binding domain of PheRS"/>
    <property type="match status" value="1"/>
</dbReference>
<dbReference type="AlphaFoldDB" id="A0A3M8TSL3"/>
<dbReference type="CDD" id="cd02796">
    <property type="entry name" value="tRNA_bind_bactPheRS"/>
    <property type="match status" value="1"/>
</dbReference>
<dbReference type="SUPFAM" id="SSF56037">
    <property type="entry name" value="PheT/TilS domain"/>
    <property type="match status" value="1"/>
</dbReference>
<evidence type="ECO:0000256" key="10">
    <source>
        <dbReference type="ARBA" id="ARBA00022842"/>
    </source>
</evidence>
<evidence type="ECO:0000256" key="5">
    <source>
        <dbReference type="ARBA" id="ARBA00022555"/>
    </source>
</evidence>
<evidence type="ECO:0000256" key="8">
    <source>
        <dbReference type="ARBA" id="ARBA00022741"/>
    </source>
</evidence>
<dbReference type="Pfam" id="PF03483">
    <property type="entry name" value="B3_4"/>
    <property type="match status" value="1"/>
</dbReference>
<organism evidence="20 21">
    <name type="scientific">Pseudomonas putida</name>
    <name type="common">Arthrobacter siderocapsulatus</name>
    <dbReference type="NCBI Taxonomy" id="303"/>
    <lineage>
        <taxon>Bacteria</taxon>
        <taxon>Pseudomonadati</taxon>
        <taxon>Pseudomonadota</taxon>
        <taxon>Gammaproteobacteria</taxon>
        <taxon>Pseudomonadales</taxon>
        <taxon>Pseudomonadaceae</taxon>
        <taxon>Pseudomonas</taxon>
    </lineage>
</organism>
<dbReference type="Gene3D" id="3.30.56.10">
    <property type="match status" value="2"/>
</dbReference>
<dbReference type="PROSITE" id="PS50886">
    <property type="entry name" value="TRBD"/>
    <property type="match status" value="1"/>
</dbReference>
<dbReference type="EC" id="6.1.1.20" evidence="15"/>
<feature type="domain" description="B5" evidence="19">
    <location>
        <begin position="401"/>
        <end position="477"/>
    </location>
</feature>
<dbReference type="InterPro" id="IPR020825">
    <property type="entry name" value="Phe-tRNA_synthase-like_B3/B4"/>
</dbReference>
<evidence type="ECO:0000313" key="21">
    <source>
        <dbReference type="Proteomes" id="UP000278162"/>
    </source>
</evidence>
<evidence type="ECO:0000256" key="16">
    <source>
        <dbReference type="PROSITE-ProRule" id="PRU00209"/>
    </source>
</evidence>
<evidence type="ECO:0000256" key="4">
    <source>
        <dbReference type="ARBA" id="ARBA00022490"/>
    </source>
</evidence>
<keyword evidence="10 15" id="KW-0460">Magnesium</keyword>
<dbReference type="PANTHER" id="PTHR10947:SF0">
    <property type="entry name" value="PHENYLALANINE--TRNA LIGASE BETA SUBUNIT"/>
    <property type="match status" value="1"/>
</dbReference>
<dbReference type="InterPro" id="IPR012340">
    <property type="entry name" value="NA-bd_OB-fold"/>
</dbReference>
<keyword evidence="4 15" id="KW-0963">Cytoplasm</keyword>
<dbReference type="InterPro" id="IPR036690">
    <property type="entry name" value="Fdx_antiC-bd_sf"/>
</dbReference>
<comment type="similarity">
    <text evidence="2 15">Belongs to the phenylalanyl-tRNA synthetase beta subunit family. Type 1 subfamily.</text>
</comment>
<evidence type="ECO:0000259" key="18">
    <source>
        <dbReference type="PROSITE" id="PS51447"/>
    </source>
</evidence>
<dbReference type="Pfam" id="PF03147">
    <property type="entry name" value="FDX-ACB"/>
    <property type="match status" value="1"/>
</dbReference>
<evidence type="ECO:0000259" key="17">
    <source>
        <dbReference type="PROSITE" id="PS50886"/>
    </source>
</evidence>
<dbReference type="SMART" id="SM00873">
    <property type="entry name" value="B3_4"/>
    <property type="match status" value="1"/>
</dbReference>
<dbReference type="CDD" id="cd00769">
    <property type="entry name" value="PheRS_beta_core"/>
    <property type="match status" value="1"/>
</dbReference>
<evidence type="ECO:0000256" key="11">
    <source>
        <dbReference type="ARBA" id="ARBA00022884"/>
    </source>
</evidence>
<keyword evidence="6 15" id="KW-0436">Ligase</keyword>
<dbReference type="GO" id="GO:0000049">
    <property type="term" value="F:tRNA binding"/>
    <property type="evidence" value="ECO:0007669"/>
    <property type="project" value="UniProtKB-UniRule"/>
</dbReference>
<reference evidence="20 21" key="1">
    <citation type="submission" date="2018-10" db="EMBL/GenBank/DDBJ databases">
        <title>An outbreak of IMP-63 producing strain in France.</title>
        <authorList>
            <person name="Bour M."/>
            <person name="Liapis E."/>
            <person name="Plesiat P."/>
        </authorList>
    </citation>
    <scope>NUCLEOTIDE SEQUENCE [LARGE SCALE GENOMIC DNA]</scope>
    <source>
        <strain evidence="20 21">12917</strain>
    </source>
</reference>
<dbReference type="Gene3D" id="2.40.50.140">
    <property type="entry name" value="Nucleic acid-binding proteins"/>
    <property type="match status" value="1"/>
</dbReference>
<dbReference type="Gene3D" id="3.30.70.380">
    <property type="entry name" value="Ferrodoxin-fold anticodon-binding domain"/>
    <property type="match status" value="1"/>
</dbReference>
<keyword evidence="5 16" id="KW-0820">tRNA-binding</keyword>
<feature type="binding site" evidence="15">
    <location>
        <position position="461"/>
    </location>
    <ligand>
        <name>Mg(2+)</name>
        <dbReference type="ChEBI" id="CHEBI:18420"/>
        <note>shared with alpha subunit</note>
    </ligand>
</feature>
<dbReference type="InterPro" id="IPR033714">
    <property type="entry name" value="tRNA_bind_bactPheRS"/>
</dbReference>
<proteinExistence type="inferred from homology"/>
<dbReference type="InterPro" id="IPR009061">
    <property type="entry name" value="DNA-bd_dom_put_sf"/>
</dbReference>
<evidence type="ECO:0000256" key="2">
    <source>
        <dbReference type="ARBA" id="ARBA00008653"/>
    </source>
</evidence>
<dbReference type="SUPFAM" id="SSF55681">
    <property type="entry name" value="Class II aaRS and biotin synthetases"/>
    <property type="match status" value="1"/>
</dbReference>
<dbReference type="Gene3D" id="3.50.40.10">
    <property type="entry name" value="Phenylalanyl-trna Synthetase, Chain B, domain 3"/>
    <property type="match status" value="1"/>
</dbReference>
<keyword evidence="12 15" id="KW-0648">Protein biosynthesis</keyword>
<dbReference type="PROSITE" id="PS51483">
    <property type="entry name" value="B5"/>
    <property type="match status" value="1"/>
</dbReference>
<dbReference type="SMART" id="SM00874">
    <property type="entry name" value="B5"/>
    <property type="match status" value="1"/>
</dbReference>
<dbReference type="InterPro" id="IPR041616">
    <property type="entry name" value="PheRS_beta_core"/>
</dbReference>
<feature type="binding site" evidence="15">
    <location>
        <position position="464"/>
    </location>
    <ligand>
        <name>Mg(2+)</name>
        <dbReference type="ChEBI" id="CHEBI:18420"/>
        <note>shared with alpha subunit</note>
    </ligand>
</feature>
<dbReference type="FunFam" id="3.50.40.10:FF:000001">
    <property type="entry name" value="Phenylalanine--tRNA ligase beta subunit"/>
    <property type="match status" value="1"/>
</dbReference>
<dbReference type="EMBL" id="RJAI01000001">
    <property type="protein sequence ID" value="RNF94110.1"/>
    <property type="molecule type" value="Genomic_DNA"/>
</dbReference>
<keyword evidence="11 16" id="KW-0694">RNA-binding</keyword>
<dbReference type="Proteomes" id="UP000278162">
    <property type="component" value="Unassembled WGS sequence"/>
</dbReference>
<evidence type="ECO:0000256" key="9">
    <source>
        <dbReference type="ARBA" id="ARBA00022840"/>
    </source>
</evidence>
<keyword evidence="7 15" id="KW-0479">Metal-binding</keyword>
<evidence type="ECO:0000256" key="6">
    <source>
        <dbReference type="ARBA" id="ARBA00022598"/>
    </source>
</evidence>
<evidence type="ECO:0000256" key="7">
    <source>
        <dbReference type="ARBA" id="ARBA00022723"/>
    </source>
</evidence>
<evidence type="ECO:0000256" key="12">
    <source>
        <dbReference type="ARBA" id="ARBA00022917"/>
    </source>
</evidence>
<comment type="subunit">
    <text evidence="3 15">Tetramer of two alpha and two beta subunits.</text>
</comment>
<evidence type="ECO:0000313" key="20">
    <source>
        <dbReference type="EMBL" id="RNF94110.1"/>
    </source>
</evidence>